<dbReference type="SUPFAM" id="SSF52788">
    <property type="entry name" value="Phosphotyrosine protein phosphatases I"/>
    <property type="match status" value="1"/>
</dbReference>
<dbReference type="OrthoDB" id="9793058at2"/>
<evidence type="ECO:0000256" key="1">
    <source>
        <dbReference type="ARBA" id="ARBA00022849"/>
    </source>
</evidence>
<feature type="domain" description="HTH arsR-type" evidence="5">
    <location>
        <begin position="137"/>
        <end position="231"/>
    </location>
</feature>
<dbReference type="GO" id="GO:0003700">
    <property type="term" value="F:DNA-binding transcription factor activity"/>
    <property type="evidence" value="ECO:0007669"/>
    <property type="project" value="InterPro"/>
</dbReference>
<dbReference type="PROSITE" id="PS00846">
    <property type="entry name" value="HTH_ARSR_1"/>
    <property type="match status" value="1"/>
</dbReference>
<dbReference type="AlphaFoldDB" id="A0A432XHU6"/>
<reference evidence="7" key="1">
    <citation type="journal article" date="2018" name="Front. Microbiol.">
        <title>Genome-Based Analysis Reveals the Taxonomy and Diversity of the Family Idiomarinaceae.</title>
        <authorList>
            <person name="Liu Y."/>
            <person name="Lai Q."/>
            <person name="Shao Z."/>
        </authorList>
    </citation>
    <scope>NUCLEOTIDE SEQUENCE [LARGE SCALE GENOMIC DNA]</scope>
    <source>
        <strain evidence="7">SW15</strain>
    </source>
</reference>
<evidence type="ECO:0000256" key="2">
    <source>
        <dbReference type="ARBA" id="ARBA00023015"/>
    </source>
</evidence>
<dbReference type="Proteomes" id="UP000286678">
    <property type="component" value="Unassembled WGS sequence"/>
</dbReference>
<dbReference type="CDD" id="cd16345">
    <property type="entry name" value="LMWP_ArsC"/>
    <property type="match status" value="1"/>
</dbReference>
<keyword evidence="4" id="KW-0804">Transcription</keyword>
<dbReference type="GO" id="GO:0046685">
    <property type="term" value="P:response to arsenic-containing substance"/>
    <property type="evidence" value="ECO:0007669"/>
    <property type="project" value="UniProtKB-KW"/>
</dbReference>
<keyword evidence="3" id="KW-0238">DNA-binding</keyword>
<dbReference type="InterPro" id="IPR036196">
    <property type="entry name" value="Ptyr_pPase_sf"/>
</dbReference>
<keyword evidence="1" id="KW-0059">Arsenical resistance</keyword>
<dbReference type="PANTHER" id="PTHR43428">
    <property type="entry name" value="ARSENATE REDUCTASE"/>
    <property type="match status" value="1"/>
</dbReference>
<keyword evidence="7" id="KW-1185">Reference proteome</keyword>
<dbReference type="PANTHER" id="PTHR43428:SF1">
    <property type="entry name" value="ARSENATE REDUCTASE"/>
    <property type="match status" value="1"/>
</dbReference>
<evidence type="ECO:0000259" key="5">
    <source>
        <dbReference type="PROSITE" id="PS50987"/>
    </source>
</evidence>
<dbReference type="PRINTS" id="PR00778">
    <property type="entry name" value="HTHARSR"/>
</dbReference>
<dbReference type="PROSITE" id="PS50987">
    <property type="entry name" value="HTH_ARSR_2"/>
    <property type="match status" value="1"/>
</dbReference>
<proteinExistence type="predicted"/>
<dbReference type="SMART" id="SM00418">
    <property type="entry name" value="HTH_ARSR"/>
    <property type="match status" value="1"/>
</dbReference>
<dbReference type="NCBIfam" id="NF007528">
    <property type="entry name" value="PRK10141.1"/>
    <property type="match status" value="1"/>
</dbReference>
<dbReference type="Gene3D" id="1.10.10.10">
    <property type="entry name" value="Winged helix-like DNA-binding domain superfamily/Winged helix DNA-binding domain"/>
    <property type="match status" value="1"/>
</dbReference>
<evidence type="ECO:0000313" key="6">
    <source>
        <dbReference type="EMBL" id="RUO48298.1"/>
    </source>
</evidence>
<keyword evidence="2" id="KW-0805">Transcription regulation</keyword>
<dbReference type="GO" id="GO:0003677">
    <property type="term" value="F:DNA binding"/>
    <property type="evidence" value="ECO:0007669"/>
    <property type="project" value="UniProtKB-KW"/>
</dbReference>
<comment type="caution">
    <text evidence="6">The sequence shown here is derived from an EMBL/GenBank/DDBJ whole genome shotgun (WGS) entry which is preliminary data.</text>
</comment>
<dbReference type="SUPFAM" id="SSF46785">
    <property type="entry name" value="Winged helix' DNA-binding domain"/>
    <property type="match status" value="1"/>
</dbReference>
<dbReference type="FunFam" id="1.10.10.10:FF:000279">
    <property type="entry name" value="Transcriptional regulator, ArsR family"/>
    <property type="match status" value="1"/>
</dbReference>
<dbReference type="InterPro" id="IPR011991">
    <property type="entry name" value="ArsR-like_HTH"/>
</dbReference>
<accession>A0A432XHU6</accession>
<dbReference type="InterPro" id="IPR001845">
    <property type="entry name" value="HTH_ArsR_DNA-bd_dom"/>
</dbReference>
<dbReference type="InterPro" id="IPR036390">
    <property type="entry name" value="WH_DNA-bd_sf"/>
</dbReference>
<sequence length="238" mass="26900">MKKRVLFVCSGNSARSLMAEAMLRDMSGREIEVKSAGFAPSSPHPEALKALKKRAISTVNLCSKSIASLGSDSFDYVISLCERAREECCDLFAEQNFIAWDLPDPAKSEKAIAFEETATELTERIHMFLTILQRDSERPNLYDEPQDFFKIMADPLRLRMTLLLAQHGELCVCDLVAATGMSQPKVSRHLAQLREYGLLSDRKDARWVYYRLNPGLPDWMRNVIQLTLNAKTPLIKTA</sequence>
<dbReference type="InterPro" id="IPR036388">
    <property type="entry name" value="WH-like_DNA-bd_sf"/>
</dbReference>
<dbReference type="NCBIfam" id="NF033788">
    <property type="entry name" value="HTH_metalloreg"/>
    <property type="match status" value="1"/>
</dbReference>
<dbReference type="EMBL" id="PIPT01000004">
    <property type="protein sequence ID" value="RUO48298.1"/>
    <property type="molecule type" value="Genomic_DNA"/>
</dbReference>
<dbReference type="InterPro" id="IPR018334">
    <property type="entry name" value="ArsR_HTH"/>
</dbReference>
<dbReference type="Gene3D" id="3.40.50.2300">
    <property type="match status" value="1"/>
</dbReference>
<dbReference type="InterPro" id="IPR023485">
    <property type="entry name" value="Ptyr_pPase"/>
</dbReference>
<evidence type="ECO:0000313" key="7">
    <source>
        <dbReference type="Proteomes" id="UP000286678"/>
    </source>
</evidence>
<dbReference type="Pfam" id="PF01022">
    <property type="entry name" value="HTH_5"/>
    <property type="match status" value="1"/>
</dbReference>
<dbReference type="CDD" id="cd00090">
    <property type="entry name" value="HTH_ARSR"/>
    <property type="match status" value="1"/>
</dbReference>
<dbReference type="Pfam" id="PF01451">
    <property type="entry name" value="LMWPc"/>
    <property type="match status" value="1"/>
</dbReference>
<dbReference type="SMART" id="SM00226">
    <property type="entry name" value="LMWPc"/>
    <property type="match status" value="1"/>
</dbReference>
<evidence type="ECO:0000256" key="4">
    <source>
        <dbReference type="ARBA" id="ARBA00023163"/>
    </source>
</evidence>
<evidence type="ECO:0000256" key="3">
    <source>
        <dbReference type="ARBA" id="ARBA00023125"/>
    </source>
</evidence>
<gene>
    <name evidence="6" type="ORF">CWE21_06755</name>
</gene>
<protein>
    <submittedName>
        <fullName evidence="6">ArsR family transcriptional regulator</fullName>
    </submittedName>
</protein>
<organism evidence="6 7">
    <name type="scientific">Pseudidiomarina aquimaris</name>
    <dbReference type="NCBI Taxonomy" id="641841"/>
    <lineage>
        <taxon>Bacteria</taxon>
        <taxon>Pseudomonadati</taxon>
        <taxon>Pseudomonadota</taxon>
        <taxon>Gammaproteobacteria</taxon>
        <taxon>Alteromonadales</taxon>
        <taxon>Idiomarinaceae</taxon>
        <taxon>Pseudidiomarina</taxon>
    </lineage>
</organism>
<name>A0A432XHU6_9GAMM</name>
<dbReference type="RefSeq" id="WP_126833692.1">
    <property type="nucleotide sequence ID" value="NZ_PIPT01000004.1"/>
</dbReference>